<dbReference type="InterPro" id="IPR010666">
    <property type="entry name" value="Znf_GRF"/>
</dbReference>
<proteinExistence type="predicted"/>
<sequence>MDNGHLGNNSAAHRHSTYRSNSTHTTSFSEADILRICTCGRELLVRTSWTSTNPGRRFRGCPGNAVGQILWTFQWVDPPMCRRSKEIIPGLLNRLNQYENAIKRANETVALERRSRRRRKKWALHINAYERLFEDLCVLFGQPVDNEQGVMVVAPAPFAAIAPPVVNEDAAVVVIDPNLFTCMALLL</sequence>
<evidence type="ECO:0000256" key="3">
    <source>
        <dbReference type="ARBA" id="ARBA00022833"/>
    </source>
</evidence>
<evidence type="ECO:0000256" key="6">
    <source>
        <dbReference type="SAM" id="MobiDB-lite"/>
    </source>
</evidence>
<dbReference type="PANTHER" id="PTHR33248">
    <property type="entry name" value="ZINC ION-BINDING PROTEIN"/>
    <property type="match status" value="1"/>
</dbReference>
<evidence type="ECO:0000313" key="8">
    <source>
        <dbReference type="EMBL" id="KAL0322073.1"/>
    </source>
</evidence>
<evidence type="ECO:0000256" key="1">
    <source>
        <dbReference type="ARBA" id="ARBA00022723"/>
    </source>
</evidence>
<keyword evidence="1" id="KW-0479">Metal-binding</keyword>
<feature type="coiled-coil region" evidence="5">
    <location>
        <begin position="88"/>
        <end position="115"/>
    </location>
</feature>
<dbReference type="EMBL" id="JACGWM010000016">
    <property type="protein sequence ID" value="KAL0322073.1"/>
    <property type="molecule type" value="Genomic_DNA"/>
</dbReference>
<comment type="caution">
    <text evidence="8">The sequence shown here is derived from an EMBL/GenBank/DDBJ whole genome shotgun (WGS) entry which is preliminary data.</text>
</comment>
<feature type="compositionally biased region" description="Polar residues" evidence="6">
    <location>
        <begin position="1"/>
        <end position="11"/>
    </location>
</feature>
<feature type="region of interest" description="Disordered" evidence="6">
    <location>
        <begin position="1"/>
        <end position="23"/>
    </location>
</feature>
<dbReference type="GO" id="GO:0008270">
    <property type="term" value="F:zinc ion binding"/>
    <property type="evidence" value="ECO:0007669"/>
    <property type="project" value="UniProtKB-KW"/>
</dbReference>
<name>A0AAW2LUX1_9LAMI</name>
<evidence type="ECO:0000256" key="5">
    <source>
        <dbReference type="SAM" id="Coils"/>
    </source>
</evidence>
<evidence type="ECO:0000256" key="4">
    <source>
        <dbReference type="PROSITE-ProRule" id="PRU01343"/>
    </source>
</evidence>
<keyword evidence="3" id="KW-0862">Zinc</keyword>
<reference evidence="8" key="1">
    <citation type="submission" date="2020-06" db="EMBL/GenBank/DDBJ databases">
        <authorList>
            <person name="Li T."/>
            <person name="Hu X."/>
            <person name="Zhang T."/>
            <person name="Song X."/>
            <person name="Zhang H."/>
            <person name="Dai N."/>
            <person name="Sheng W."/>
            <person name="Hou X."/>
            <person name="Wei L."/>
        </authorList>
    </citation>
    <scope>NUCLEOTIDE SEQUENCE</scope>
    <source>
        <strain evidence="8">KEN8</strain>
        <tissue evidence="8">Leaf</tissue>
    </source>
</reference>
<reference evidence="8" key="2">
    <citation type="journal article" date="2024" name="Plant">
        <title>Genomic evolution and insights into agronomic trait innovations of Sesamum species.</title>
        <authorList>
            <person name="Miao H."/>
            <person name="Wang L."/>
            <person name="Qu L."/>
            <person name="Liu H."/>
            <person name="Sun Y."/>
            <person name="Le M."/>
            <person name="Wang Q."/>
            <person name="Wei S."/>
            <person name="Zheng Y."/>
            <person name="Lin W."/>
            <person name="Duan Y."/>
            <person name="Cao H."/>
            <person name="Xiong S."/>
            <person name="Wang X."/>
            <person name="Wei L."/>
            <person name="Li C."/>
            <person name="Ma Q."/>
            <person name="Ju M."/>
            <person name="Zhao R."/>
            <person name="Li G."/>
            <person name="Mu C."/>
            <person name="Tian Q."/>
            <person name="Mei H."/>
            <person name="Zhang T."/>
            <person name="Gao T."/>
            <person name="Zhang H."/>
        </authorList>
    </citation>
    <scope>NUCLEOTIDE SEQUENCE</scope>
    <source>
        <strain evidence="8">KEN8</strain>
    </source>
</reference>
<organism evidence="8">
    <name type="scientific">Sesamum calycinum</name>
    <dbReference type="NCBI Taxonomy" id="2727403"/>
    <lineage>
        <taxon>Eukaryota</taxon>
        <taxon>Viridiplantae</taxon>
        <taxon>Streptophyta</taxon>
        <taxon>Embryophyta</taxon>
        <taxon>Tracheophyta</taxon>
        <taxon>Spermatophyta</taxon>
        <taxon>Magnoliopsida</taxon>
        <taxon>eudicotyledons</taxon>
        <taxon>Gunneridae</taxon>
        <taxon>Pentapetalae</taxon>
        <taxon>asterids</taxon>
        <taxon>lamiids</taxon>
        <taxon>Lamiales</taxon>
        <taxon>Pedaliaceae</taxon>
        <taxon>Sesamum</taxon>
    </lineage>
</organism>
<keyword evidence="2 4" id="KW-0863">Zinc-finger</keyword>
<dbReference type="AlphaFoldDB" id="A0AAW2LUX1"/>
<evidence type="ECO:0000259" key="7">
    <source>
        <dbReference type="PROSITE" id="PS51999"/>
    </source>
</evidence>
<protein>
    <recommendedName>
        <fullName evidence="7">GRF-type domain-containing protein</fullName>
    </recommendedName>
</protein>
<keyword evidence="5" id="KW-0175">Coiled coil</keyword>
<dbReference type="PROSITE" id="PS51999">
    <property type="entry name" value="ZF_GRF"/>
    <property type="match status" value="1"/>
</dbReference>
<gene>
    <name evidence="8" type="ORF">Scaly_2503700</name>
</gene>
<accession>A0AAW2LUX1</accession>
<feature type="domain" description="GRF-type" evidence="7">
    <location>
        <begin position="37"/>
        <end position="79"/>
    </location>
</feature>
<evidence type="ECO:0000256" key="2">
    <source>
        <dbReference type="ARBA" id="ARBA00022771"/>
    </source>
</evidence>